<dbReference type="Ensembl" id="ENSCCRT00010056371.1">
    <property type="protein sequence ID" value="ENSCCRP00010051433.1"/>
    <property type="gene ID" value="ENSCCRG00010021819.1"/>
</dbReference>
<evidence type="ECO:0000313" key="7">
    <source>
        <dbReference type="Ensembl" id="ENSCCRP00015072821.1"/>
    </source>
</evidence>
<reference evidence="7" key="2">
    <citation type="submission" date="2025-05" db="UniProtKB">
        <authorList>
            <consortium name="Ensembl"/>
        </authorList>
    </citation>
    <scope>IDENTIFICATION</scope>
</reference>
<keyword evidence="2" id="KW-0479">Metal-binding</keyword>
<dbReference type="PANTHER" id="PTHR23055">
    <property type="entry name" value="CALCIUM BINDING PROTEINS"/>
    <property type="match status" value="1"/>
</dbReference>
<feature type="domain" description="EF-hand" evidence="6">
    <location>
        <begin position="64"/>
        <end position="99"/>
    </location>
</feature>
<dbReference type="PANTHER" id="PTHR23055:SF168">
    <property type="entry name" value="GUANYLATE CYCLASE ACTIVATING PROTEIN 7"/>
    <property type="match status" value="1"/>
</dbReference>
<dbReference type="FunFam" id="1.10.238.10:FF:000052">
    <property type="entry name" value="Guanylate cyclase activator 1A"/>
    <property type="match status" value="1"/>
</dbReference>
<evidence type="ECO:0000256" key="1">
    <source>
        <dbReference type="ARBA" id="ARBA00022707"/>
    </source>
</evidence>
<accession>A0A8C0YPA5</accession>
<keyword evidence="1" id="KW-0519">Myristate</keyword>
<dbReference type="GO" id="GO:0005509">
    <property type="term" value="F:calcium ion binding"/>
    <property type="evidence" value="ECO:0007669"/>
    <property type="project" value="InterPro"/>
</dbReference>
<dbReference type="Pfam" id="PF13833">
    <property type="entry name" value="EF-hand_8"/>
    <property type="match status" value="1"/>
</dbReference>
<keyword evidence="8" id="KW-1185">Reference proteome</keyword>
<dbReference type="GO" id="GO:0008048">
    <property type="term" value="F:calcium sensitive guanylate cyclase activator activity"/>
    <property type="evidence" value="ECO:0007669"/>
    <property type="project" value="TreeGrafter"/>
</dbReference>
<keyword evidence="4" id="KW-0106">Calcium</keyword>
<dbReference type="PROSITE" id="PS00018">
    <property type="entry name" value="EF_HAND_1"/>
    <property type="match status" value="3"/>
</dbReference>
<dbReference type="Proteomes" id="UP000694427">
    <property type="component" value="Unplaced"/>
</dbReference>
<dbReference type="PRINTS" id="PR00450">
    <property type="entry name" value="RECOVERIN"/>
</dbReference>
<dbReference type="InterPro" id="IPR028846">
    <property type="entry name" value="Recoverin"/>
</dbReference>
<dbReference type="InterPro" id="IPR011992">
    <property type="entry name" value="EF-hand-dom_pair"/>
</dbReference>
<evidence type="ECO:0000256" key="5">
    <source>
        <dbReference type="ARBA" id="ARBA00023288"/>
    </source>
</evidence>
<dbReference type="GO" id="GO:0007601">
    <property type="term" value="P:visual perception"/>
    <property type="evidence" value="ECO:0007669"/>
    <property type="project" value="TreeGrafter"/>
</dbReference>
<dbReference type="GeneID" id="109050986"/>
<dbReference type="InterPro" id="IPR018247">
    <property type="entry name" value="EF_Hand_1_Ca_BS"/>
</dbReference>
<dbReference type="OrthoDB" id="191686at2759"/>
<dbReference type="PROSITE" id="PS50222">
    <property type="entry name" value="EF_HAND_2"/>
    <property type="match status" value="3"/>
</dbReference>
<feature type="domain" description="EF-hand" evidence="6">
    <location>
        <begin position="143"/>
        <end position="178"/>
    </location>
</feature>
<dbReference type="Gene3D" id="1.10.238.10">
    <property type="entry name" value="EF-hand"/>
    <property type="match status" value="2"/>
</dbReference>
<dbReference type="CDD" id="cd00051">
    <property type="entry name" value="EFh"/>
    <property type="match status" value="2"/>
</dbReference>
<dbReference type="Ensembl" id="ENSCCRT00015075185.1">
    <property type="protein sequence ID" value="ENSCCRP00015072821.1"/>
    <property type="gene ID" value="ENSCCRG00015029469.1"/>
</dbReference>
<sequence>MIRTVSFGQRLCFSMGQIQSDEDMEVELSDIQPLYTKFMRECPSGALHLHEFRKIFGIQSTSEDEALYIETLFKSFDTNRDDVIDFMEFVAAIHLVLRGKLEDRLKWSFKVYDRDDNGKLDRQEVKRVIKIICQLQKNHINMTPSDICDRIFEHLDENKDGQISLSEFMEGAKKEASIMDLLKLDTNARGWFRENWGKKNMSFQ</sequence>
<dbReference type="GO" id="GO:0001917">
    <property type="term" value="C:photoreceptor inner segment"/>
    <property type="evidence" value="ECO:0007669"/>
    <property type="project" value="TreeGrafter"/>
</dbReference>
<organism evidence="7 9">
    <name type="scientific">Cyprinus carpio</name>
    <name type="common">Common carp</name>
    <dbReference type="NCBI Taxonomy" id="7962"/>
    <lineage>
        <taxon>Eukaryota</taxon>
        <taxon>Metazoa</taxon>
        <taxon>Chordata</taxon>
        <taxon>Craniata</taxon>
        <taxon>Vertebrata</taxon>
        <taxon>Euteleostomi</taxon>
        <taxon>Actinopterygii</taxon>
        <taxon>Neopterygii</taxon>
        <taxon>Teleostei</taxon>
        <taxon>Ostariophysi</taxon>
        <taxon>Cypriniformes</taxon>
        <taxon>Cyprinidae</taxon>
        <taxon>Cyprininae</taxon>
        <taxon>Cyprinus</taxon>
    </lineage>
</organism>
<evidence type="ECO:0000259" key="6">
    <source>
        <dbReference type="PROSITE" id="PS50222"/>
    </source>
</evidence>
<protein>
    <submittedName>
        <fullName evidence="7 10">Guanylyl cyclase-activating protein 2-like</fullName>
    </submittedName>
</protein>
<dbReference type="InterPro" id="IPR002048">
    <property type="entry name" value="EF_hand_dom"/>
</dbReference>
<evidence type="ECO:0000313" key="8">
    <source>
        <dbReference type="Proteomes" id="UP000694427"/>
    </source>
</evidence>
<gene>
    <name evidence="7 10" type="primary">LOC109050986</name>
</gene>
<dbReference type="SMART" id="SM00054">
    <property type="entry name" value="EFh"/>
    <property type="match status" value="3"/>
</dbReference>
<dbReference type="SUPFAM" id="SSF47473">
    <property type="entry name" value="EF-hand"/>
    <property type="match status" value="1"/>
</dbReference>
<feature type="domain" description="EF-hand" evidence="6">
    <location>
        <begin position="100"/>
        <end position="135"/>
    </location>
</feature>
<dbReference type="GO" id="GO:0120199">
    <property type="term" value="C:cone photoreceptor outer segment"/>
    <property type="evidence" value="ECO:0007669"/>
    <property type="project" value="TreeGrafter"/>
</dbReference>
<name>A0A8C0YPA5_CYPCA</name>
<reference evidence="10" key="1">
    <citation type="submission" date="2025-04" db="UniProtKB">
        <authorList>
            <consortium name="RefSeq"/>
        </authorList>
    </citation>
    <scope>IDENTIFICATION</scope>
    <source>
        <tissue evidence="10">Muscle</tissue>
    </source>
</reference>
<evidence type="ECO:0000256" key="3">
    <source>
        <dbReference type="ARBA" id="ARBA00022737"/>
    </source>
</evidence>
<keyword evidence="5" id="KW-0449">Lipoprotein</keyword>
<evidence type="ECO:0000313" key="9">
    <source>
        <dbReference type="Proteomes" id="UP000694700"/>
    </source>
</evidence>
<evidence type="ECO:0000256" key="2">
    <source>
        <dbReference type="ARBA" id="ARBA00022723"/>
    </source>
</evidence>
<dbReference type="AlphaFoldDB" id="A0A8C0YPA5"/>
<proteinExistence type="predicted"/>
<dbReference type="Pfam" id="PF13499">
    <property type="entry name" value="EF-hand_7"/>
    <property type="match status" value="1"/>
</dbReference>
<keyword evidence="3" id="KW-0677">Repeat</keyword>
<dbReference type="Proteomes" id="UP000694700">
    <property type="component" value="Unplaced"/>
</dbReference>
<dbReference type="KEGG" id="ccar:109050986"/>
<evidence type="ECO:0000313" key="10">
    <source>
        <dbReference type="RefSeq" id="XP_018924062.1"/>
    </source>
</evidence>
<dbReference type="RefSeq" id="XP_018924062.1">
    <property type="nucleotide sequence ID" value="XM_019068517.2"/>
</dbReference>
<dbReference type="Proteomes" id="UP001155660">
    <property type="component" value="Chromosome A25"/>
</dbReference>
<evidence type="ECO:0000256" key="4">
    <source>
        <dbReference type="ARBA" id="ARBA00022837"/>
    </source>
</evidence>